<organism evidence="2">
    <name type="scientific">marine metagenome</name>
    <dbReference type="NCBI Taxonomy" id="408172"/>
    <lineage>
        <taxon>unclassified sequences</taxon>
        <taxon>metagenomes</taxon>
        <taxon>ecological metagenomes</taxon>
    </lineage>
</organism>
<gene>
    <name evidence="2" type="ORF">METZ01_LOCUS500337</name>
</gene>
<reference evidence="2" key="1">
    <citation type="submission" date="2018-05" db="EMBL/GenBank/DDBJ databases">
        <authorList>
            <person name="Lanie J.A."/>
            <person name="Ng W.-L."/>
            <person name="Kazmierczak K.M."/>
            <person name="Andrzejewski T.M."/>
            <person name="Davidsen T.M."/>
            <person name="Wayne K.J."/>
            <person name="Tettelin H."/>
            <person name="Glass J.I."/>
            <person name="Rusch D."/>
            <person name="Podicherti R."/>
            <person name="Tsui H.-C.T."/>
            <person name="Winkler M.E."/>
        </authorList>
    </citation>
    <scope>NUCLEOTIDE SEQUENCE</scope>
</reference>
<evidence type="ECO:0000313" key="2">
    <source>
        <dbReference type="EMBL" id="SVE47483.1"/>
    </source>
</evidence>
<dbReference type="AlphaFoldDB" id="A0A383DTA2"/>
<feature type="region of interest" description="Disordered" evidence="1">
    <location>
        <begin position="19"/>
        <end position="69"/>
    </location>
</feature>
<name>A0A383DTA2_9ZZZZ</name>
<dbReference type="EMBL" id="UINC01219828">
    <property type="protein sequence ID" value="SVE47483.1"/>
    <property type="molecule type" value="Genomic_DNA"/>
</dbReference>
<protein>
    <submittedName>
        <fullName evidence="2">Uncharacterized protein</fullName>
    </submittedName>
</protein>
<proteinExistence type="predicted"/>
<accession>A0A383DTA2</accession>
<sequence length="69" mass="7522">MIALITVLFSILLSSCSTSKKDFGKATGQYDTEAYEEGSGSSNQPKRKRTKRNSSPDTRPIIIPPSPSM</sequence>
<evidence type="ECO:0000256" key="1">
    <source>
        <dbReference type="SAM" id="MobiDB-lite"/>
    </source>
</evidence>